<gene>
    <name evidence="8" type="ORF">F4559_000504</name>
</gene>
<dbReference type="PANTHER" id="PTHR33452">
    <property type="entry name" value="OXIDOREDUCTASE CATD-RELATED"/>
    <property type="match status" value="1"/>
</dbReference>
<comment type="similarity">
    <text evidence="2">Belongs to the DoxX family.</text>
</comment>
<sequence length="137" mass="14084">MLKDVAALLGRLGLGVVFIAHGSQKLFEYGPAATAASFDQMGIPLPTLSAWFTTAVELGGGILFILGVALPVVSALLAFTMFGALFLVHLSGGLIGPQGFEYVLVLAVAALAIGFNGGSLVLSRFFKNSTSREPVAG</sequence>
<dbReference type="InterPro" id="IPR051907">
    <property type="entry name" value="DoxX-like_oxidoreductase"/>
</dbReference>
<evidence type="ECO:0000313" key="9">
    <source>
        <dbReference type="Proteomes" id="UP000542674"/>
    </source>
</evidence>
<dbReference type="AlphaFoldDB" id="A0A7W7SYA5"/>
<evidence type="ECO:0000256" key="3">
    <source>
        <dbReference type="ARBA" id="ARBA00022475"/>
    </source>
</evidence>
<dbReference type="GO" id="GO:0005886">
    <property type="term" value="C:plasma membrane"/>
    <property type="evidence" value="ECO:0007669"/>
    <property type="project" value="UniProtKB-SubCell"/>
</dbReference>
<dbReference type="RefSeq" id="WP_184665967.1">
    <property type="nucleotide sequence ID" value="NZ_BAABAI010000004.1"/>
</dbReference>
<dbReference type="Proteomes" id="UP000542674">
    <property type="component" value="Unassembled WGS sequence"/>
</dbReference>
<accession>A0A7W7SYA5</accession>
<keyword evidence="4 7" id="KW-0812">Transmembrane</keyword>
<reference evidence="8 9" key="1">
    <citation type="submission" date="2020-08" db="EMBL/GenBank/DDBJ databases">
        <title>Sequencing the genomes of 1000 actinobacteria strains.</title>
        <authorList>
            <person name="Klenk H.-P."/>
        </authorList>
    </citation>
    <scope>NUCLEOTIDE SEQUENCE [LARGE SCALE GENOMIC DNA]</scope>
    <source>
        <strain evidence="8 9">DSM 45084</strain>
    </source>
</reference>
<evidence type="ECO:0000256" key="7">
    <source>
        <dbReference type="SAM" id="Phobius"/>
    </source>
</evidence>
<dbReference type="InterPro" id="IPR032808">
    <property type="entry name" value="DoxX"/>
</dbReference>
<evidence type="ECO:0000256" key="6">
    <source>
        <dbReference type="ARBA" id="ARBA00023136"/>
    </source>
</evidence>
<comment type="caution">
    <text evidence="8">The sequence shown here is derived from an EMBL/GenBank/DDBJ whole genome shotgun (WGS) entry which is preliminary data.</text>
</comment>
<keyword evidence="5 7" id="KW-1133">Transmembrane helix</keyword>
<dbReference type="PANTHER" id="PTHR33452:SF1">
    <property type="entry name" value="INNER MEMBRANE PROTEIN YPHA-RELATED"/>
    <property type="match status" value="1"/>
</dbReference>
<keyword evidence="6 7" id="KW-0472">Membrane</keyword>
<feature type="transmembrane region" description="Helical" evidence="7">
    <location>
        <begin position="102"/>
        <end position="122"/>
    </location>
</feature>
<evidence type="ECO:0000256" key="1">
    <source>
        <dbReference type="ARBA" id="ARBA00004651"/>
    </source>
</evidence>
<organism evidence="8 9">
    <name type="scientific">Saccharothrix violaceirubra</name>
    <dbReference type="NCBI Taxonomy" id="413306"/>
    <lineage>
        <taxon>Bacteria</taxon>
        <taxon>Bacillati</taxon>
        <taxon>Actinomycetota</taxon>
        <taxon>Actinomycetes</taxon>
        <taxon>Pseudonocardiales</taxon>
        <taxon>Pseudonocardiaceae</taxon>
        <taxon>Saccharothrix</taxon>
    </lineage>
</organism>
<proteinExistence type="inferred from homology"/>
<name>A0A7W7SYA5_9PSEU</name>
<comment type="subcellular location">
    <subcellularLocation>
        <location evidence="1">Cell membrane</location>
        <topology evidence="1">Multi-pass membrane protein</topology>
    </subcellularLocation>
</comment>
<dbReference type="EMBL" id="JACHJS010000001">
    <property type="protein sequence ID" value="MBB4963145.1"/>
    <property type="molecule type" value="Genomic_DNA"/>
</dbReference>
<feature type="transmembrane region" description="Helical" evidence="7">
    <location>
        <begin position="76"/>
        <end position="96"/>
    </location>
</feature>
<keyword evidence="9" id="KW-1185">Reference proteome</keyword>
<evidence type="ECO:0000256" key="4">
    <source>
        <dbReference type="ARBA" id="ARBA00022692"/>
    </source>
</evidence>
<protein>
    <submittedName>
        <fullName evidence="8">Putative oxidoreductase</fullName>
    </submittedName>
</protein>
<dbReference type="Pfam" id="PF07681">
    <property type="entry name" value="DoxX"/>
    <property type="match status" value="1"/>
</dbReference>
<evidence type="ECO:0000256" key="2">
    <source>
        <dbReference type="ARBA" id="ARBA00006679"/>
    </source>
</evidence>
<keyword evidence="3" id="KW-1003">Cell membrane</keyword>
<evidence type="ECO:0000313" key="8">
    <source>
        <dbReference type="EMBL" id="MBB4963145.1"/>
    </source>
</evidence>
<feature type="transmembrane region" description="Helical" evidence="7">
    <location>
        <begin position="48"/>
        <end position="69"/>
    </location>
</feature>
<evidence type="ECO:0000256" key="5">
    <source>
        <dbReference type="ARBA" id="ARBA00022989"/>
    </source>
</evidence>